<dbReference type="EMBL" id="FPCK01000004">
    <property type="protein sequence ID" value="SFV38411.1"/>
    <property type="molecule type" value="Genomic_DNA"/>
</dbReference>
<evidence type="ECO:0000259" key="1">
    <source>
        <dbReference type="Pfam" id="PF07944"/>
    </source>
</evidence>
<organism evidence="4 5">
    <name type="scientific">Devosia crocina</name>
    <dbReference type="NCBI Taxonomy" id="429728"/>
    <lineage>
        <taxon>Bacteria</taxon>
        <taxon>Pseudomonadati</taxon>
        <taxon>Pseudomonadota</taxon>
        <taxon>Alphaproteobacteria</taxon>
        <taxon>Hyphomicrobiales</taxon>
        <taxon>Devosiaceae</taxon>
        <taxon>Devosia</taxon>
    </lineage>
</organism>
<keyword evidence="5" id="KW-1185">Reference proteome</keyword>
<dbReference type="STRING" id="429728.SAMN05216456_3418"/>
<feature type="domain" description="Non-reducing end beta-L-arabinofuranosidase-like GH127 middle" evidence="2">
    <location>
        <begin position="467"/>
        <end position="562"/>
    </location>
</feature>
<dbReference type="Pfam" id="PF07944">
    <property type="entry name" value="Beta-AFase-like_GH127_cat"/>
    <property type="match status" value="1"/>
</dbReference>
<dbReference type="InterPro" id="IPR049049">
    <property type="entry name" value="Beta-AFase-like_GH127_C"/>
</dbReference>
<evidence type="ECO:0000313" key="4">
    <source>
        <dbReference type="EMBL" id="SFV38411.1"/>
    </source>
</evidence>
<dbReference type="Pfam" id="PF20736">
    <property type="entry name" value="Glyco_hydro127M"/>
    <property type="match status" value="1"/>
</dbReference>
<name>A0A1I7NUT0_9HYPH</name>
<feature type="domain" description="Non-reducing end beta-L-arabinofuranosidase-like GH127 catalytic" evidence="1">
    <location>
        <begin position="54"/>
        <end position="456"/>
    </location>
</feature>
<reference evidence="4 5" key="1">
    <citation type="submission" date="2016-10" db="EMBL/GenBank/DDBJ databases">
        <authorList>
            <person name="de Groot N.N."/>
        </authorList>
    </citation>
    <scope>NUCLEOTIDE SEQUENCE [LARGE SCALE GENOMIC DNA]</scope>
    <source>
        <strain evidence="4 5">IPL20</strain>
    </source>
</reference>
<dbReference type="AlphaFoldDB" id="A0A1I7NUT0"/>
<dbReference type="InterPro" id="IPR012878">
    <property type="entry name" value="Beta-AFase-like_GH127_cat"/>
</dbReference>
<dbReference type="InterPro" id="IPR049174">
    <property type="entry name" value="Beta-AFase-like"/>
</dbReference>
<protein>
    <recommendedName>
        <fullName evidence="6">Glycoside hydrolase family 127 protein</fullName>
    </recommendedName>
</protein>
<dbReference type="Proteomes" id="UP000199074">
    <property type="component" value="Unassembled WGS sequence"/>
</dbReference>
<feature type="domain" description="Non-reducing end beta-L-arabinofuranosidase-like GH127 C-terminal" evidence="3">
    <location>
        <begin position="566"/>
        <end position="676"/>
    </location>
</feature>
<evidence type="ECO:0000313" key="5">
    <source>
        <dbReference type="Proteomes" id="UP000199074"/>
    </source>
</evidence>
<proteinExistence type="predicted"/>
<dbReference type="InterPro" id="IPR008928">
    <property type="entry name" value="6-hairpin_glycosidase_sf"/>
</dbReference>
<accession>A0A1I7NUT0</accession>
<dbReference type="PANTHER" id="PTHR43465">
    <property type="entry name" value="DUF1680 DOMAIN PROTEIN (AFU_ORTHOLOGUE AFUA_1G08910)"/>
    <property type="match status" value="1"/>
</dbReference>
<dbReference type="GO" id="GO:0005975">
    <property type="term" value="P:carbohydrate metabolic process"/>
    <property type="evidence" value="ECO:0007669"/>
    <property type="project" value="InterPro"/>
</dbReference>
<dbReference type="Pfam" id="PF20737">
    <property type="entry name" value="Glyco_hydro127C"/>
    <property type="match status" value="1"/>
</dbReference>
<evidence type="ECO:0008006" key="6">
    <source>
        <dbReference type="Google" id="ProtNLM"/>
    </source>
</evidence>
<evidence type="ECO:0000259" key="3">
    <source>
        <dbReference type="Pfam" id="PF20737"/>
    </source>
</evidence>
<dbReference type="PANTHER" id="PTHR43465:SF2">
    <property type="entry name" value="DUF1680 DOMAIN PROTEIN (AFU_ORTHOLOGUE AFUA_1G08910)"/>
    <property type="match status" value="1"/>
</dbReference>
<dbReference type="InterPro" id="IPR049046">
    <property type="entry name" value="Beta-AFase-like_GH127_middle"/>
</dbReference>
<evidence type="ECO:0000259" key="2">
    <source>
        <dbReference type="Pfam" id="PF20736"/>
    </source>
</evidence>
<gene>
    <name evidence="4" type="ORF">SAMN05216456_3418</name>
</gene>
<dbReference type="SUPFAM" id="SSF48208">
    <property type="entry name" value="Six-hairpin glycosidases"/>
    <property type="match status" value="1"/>
</dbReference>
<sequence>MRSASEASKDKGAPRSQCHALVVRGCAPHHEDYWAVRNNESKQMPRYAPVPFPEVKLEGQFWHERLDTVLARTVPSQHRKLGEYGILDSLKLPNPPPPLRFPRHANGFTVQVFWDSDVGKWIEAASYALAHRRDIDIENKIEAAIDDLEKAQAPDGYLNCWYLGREPEKRWTNLRDNHEMYNAGHLLEGAVAYFQVTGRRRFLDIMERYLDHIYATFGTGPGQRRGYDGHEEIELALMKLYYLTGERKHLDFATYLINERGQQPPHYFDWEREQREGSESKQPYVFANYEYSQSHKPVREQNKVVGHAVRAMYLYTAMADLAAELGDAALKRACEVLWDDVMKTKMYVTAGLGPSAHNEGFTHDYDLPNQTAYAETCASVALIFWAQRMLHLDLDGKYADILELAMFNGALSGLSRDGEHYFYANPLESDGTPTRWEWHTCPCCTMNVSRLVASVGQYFLSSAEDGVAFHLYGGIATDLEIAGTKVSLREVSTYPWSGDIRIHVDPETPAAFDVKLRIPGWSNGATASVNGETIPTGSAERGYLTLRRQWQKGDVIALDLPMPPVRLYAHPGVIMDAGRVALKRGPLVYCLEEVDNPGGRVQRLKLPRHALLKAETRSDLFDGIVTLTAEATSLEESEFAELYRTAPPREAPSTLTAIPYFLWANREQGSMMVWVPEAVAN</sequence>